<comment type="caution">
    <text evidence="1">The sequence shown here is derived from an EMBL/GenBank/DDBJ whole genome shotgun (WGS) entry which is preliminary data.</text>
</comment>
<organism evidence="1 2">
    <name type="scientific">Candidatus Gottesmanbacteria bacterium RIFCSPHIGHO2_02_FULL_39_11</name>
    <dbReference type="NCBI Taxonomy" id="1798382"/>
    <lineage>
        <taxon>Bacteria</taxon>
        <taxon>Candidatus Gottesmaniibacteriota</taxon>
    </lineage>
</organism>
<accession>A0A1F5ZNQ3</accession>
<dbReference type="Gene3D" id="1.10.1220.10">
    <property type="entry name" value="Met repressor-like"/>
    <property type="match status" value="1"/>
</dbReference>
<evidence type="ECO:0000313" key="2">
    <source>
        <dbReference type="Proteomes" id="UP000176923"/>
    </source>
</evidence>
<evidence type="ECO:0008006" key="3">
    <source>
        <dbReference type="Google" id="ProtNLM"/>
    </source>
</evidence>
<dbReference type="Proteomes" id="UP000176923">
    <property type="component" value="Unassembled WGS sequence"/>
</dbReference>
<sequence>MITIKIDPVTKRKAQAVAKKMGLSLSVLVKGYLAQVIRTKTAVFTDEIPNKYMIKALEESRKDVKEGFVSPSFKTAKEAIEWLKKPRKKYVNGLWR</sequence>
<protein>
    <recommendedName>
        <fullName evidence="3">Damage-inducible protein J</fullName>
    </recommendedName>
</protein>
<dbReference type="EMBL" id="MFJL01000032">
    <property type="protein sequence ID" value="OGG14003.1"/>
    <property type="molecule type" value="Genomic_DNA"/>
</dbReference>
<dbReference type="InterPro" id="IPR007337">
    <property type="entry name" value="RelB/DinJ"/>
</dbReference>
<dbReference type="InterPro" id="IPR013321">
    <property type="entry name" value="Arc_rbn_hlx_hlx"/>
</dbReference>
<evidence type="ECO:0000313" key="1">
    <source>
        <dbReference type="EMBL" id="OGG14003.1"/>
    </source>
</evidence>
<dbReference type="STRING" id="1798382.A3D77_03395"/>
<dbReference type="Pfam" id="PF04221">
    <property type="entry name" value="RelB"/>
    <property type="match status" value="1"/>
</dbReference>
<name>A0A1F5ZNQ3_9BACT</name>
<reference evidence="1 2" key="1">
    <citation type="journal article" date="2016" name="Nat. Commun.">
        <title>Thousands of microbial genomes shed light on interconnected biogeochemical processes in an aquifer system.</title>
        <authorList>
            <person name="Anantharaman K."/>
            <person name="Brown C.T."/>
            <person name="Hug L.A."/>
            <person name="Sharon I."/>
            <person name="Castelle C.J."/>
            <person name="Probst A.J."/>
            <person name="Thomas B.C."/>
            <person name="Singh A."/>
            <person name="Wilkins M.J."/>
            <person name="Karaoz U."/>
            <person name="Brodie E.L."/>
            <person name="Williams K.H."/>
            <person name="Hubbard S.S."/>
            <person name="Banfield J.F."/>
        </authorList>
    </citation>
    <scope>NUCLEOTIDE SEQUENCE [LARGE SCALE GENOMIC DNA]</scope>
</reference>
<gene>
    <name evidence="1" type="ORF">A3D77_03395</name>
</gene>
<dbReference type="GO" id="GO:0006355">
    <property type="term" value="P:regulation of DNA-templated transcription"/>
    <property type="evidence" value="ECO:0007669"/>
    <property type="project" value="InterPro"/>
</dbReference>
<dbReference type="AlphaFoldDB" id="A0A1F5ZNQ3"/>
<proteinExistence type="predicted"/>